<dbReference type="EMBL" id="PQIB02000013">
    <property type="protein sequence ID" value="RLM75021.1"/>
    <property type="molecule type" value="Genomic_DNA"/>
</dbReference>
<keyword evidence="3" id="KW-1185">Reference proteome</keyword>
<name>A0A3L6Q9Y8_PANMI</name>
<evidence type="ECO:0000256" key="1">
    <source>
        <dbReference type="SAM" id="MobiDB-lite"/>
    </source>
</evidence>
<reference evidence="3" key="1">
    <citation type="journal article" date="2019" name="Nat. Commun.">
        <title>The genome of broomcorn millet.</title>
        <authorList>
            <person name="Zou C."/>
            <person name="Miki D."/>
            <person name="Li D."/>
            <person name="Tang Q."/>
            <person name="Xiao L."/>
            <person name="Rajput S."/>
            <person name="Deng P."/>
            <person name="Jia W."/>
            <person name="Huang R."/>
            <person name="Zhang M."/>
            <person name="Sun Y."/>
            <person name="Hu J."/>
            <person name="Fu X."/>
            <person name="Schnable P.S."/>
            <person name="Li F."/>
            <person name="Zhang H."/>
            <person name="Feng B."/>
            <person name="Zhu X."/>
            <person name="Liu R."/>
            <person name="Schnable J.C."/>
            <person name="Zhu J.-K."/>
            <person name="Zhang H."/>
        </authorList>
    </citation>
    <scope>NUCLEOTIDE SEQUENCE [LARGE SCALE GENOMIC DNA]</scope>
</reference>
<gene>
    <name evidence="2" type="ORF">C2845_PM15G18140</name>
</gene>
<dbReference type="AlphaFoldDB" id="A0A3L6Q9Y8"/>
<protein>
    <submittedName>
        <fullName evidence="2">Uncharacterized protein</fullName>
    </submittedName>
</protein>
<dbReference type="Proteomes" id="UP000275267">
    <property type="component" value="Unassembled WGS sequence"/>
</dbReference>
<accession>A0A3L6Q9Y8</accession>
<proteinExistence type="predicted"/>
<organism evidence="2 3">
    <name type="scientific">Panicum miliaceum</name>
    <name type="common">Proso millet</name>
    <name type="synonym">Broomcorn millet</name>
    <dbReference type="NCBI Taxonomy" id="4540"/>
    <lineage>
        <taxon>Eukaryota</taxon>
        <taxon>Viridiplantae</taxon>
        <taxon>Streptophyta</taxon>
        <taxon>Embryophyta</taxon>
        <taxon>Tracheophyta</taxon>
        <taxon>Spermatophyta</taxon>
        <taxon>Magnoliopsida</taxon>
        <taxon>Liliopsida</taxon>
        <taxon>Poales</taxon>
        <taxon>Poaceae</taxon>
        <taxon>PACMAD clade</taxon>
        <taxon>Panicoideae</taxon>
        <taxon>Panicodae</taxon>
        <taxon>Paniceae</taxon>
        <taxon>Panicinae</taxon>
        <taxon>Panicum</taxon>
        <taxon>Panicum sect. Panicum</taxon>
    </lineage>
</organism>
<dbReference type="STRING" id="4540.A0A3L6Q9Y8"/>
<evidence type="ECO:0000313" key="3">
    <source>
        <dbReference type="Proteomes" id="UP000275267"/>
    </source>
</evidence>
<comment type="caution">
    <text evidence="2">The sequence shown here is derived from an EMBL/GenBank/DDBJ whole genome shotgun (WGS) entry which is preliminary data.</text>
</comment>
<feature type="region of interest" description="Disordered" evidence="1">
    <location>
        <begin position="40"/>
        <end position="62"/>
    </location>
</feature>
<sequence>MTVSCSSTETHYDGDEFCDGGACTALSCKRDMMRIGRAAAGTAGGVVDRPSPTCRGGSGAAAPPPLASLVPEQCLTVANVKAIAEKHGRSFGRFLPLPPPMIPAAPPAAAPPQMAEAGATAAAADRHGDDEVYIDAEILTAADCQLPCNPDDDFIGLLDVDMDLIFSEI</sequence>
<evidence type="ECO:0000313" key="2">
    <source>
        <dbReference type="EMBL" id="RLM75021.1"/>
    </source>
</evidence>